<dbReference type="Proteomes" id="UP000029385">
    <property type="component" value="Unassembled WGS sequence"/>
</dbReference>
<sequence length="248" mass="25730">MAGTYTNDDKTVQFPSNVTRYTRSNNSILSDVGGLYYAEMVIEVTQGTMIAGLAQWSGPANSDSESLTSFAKQVVWRASTDIVSSAGSGGTVSTQSLVLPAMVANDVIRVLYDSNTRLASFAINGGAFVTATVPFPPGMAIGFRFGFGANAISPRCELRTRGGFAFPLPSGAVPFGGIATLSGNATLANGDPVNKLLVFAENLVSFVETVFPDGAGAYSTDLPAGTYFVAAFGPAGYKPDIHGPIVVD</sequence>
<dbReference type="PATRIC" id="fig|1121015.4.peg.2317"/>
<comment type="caution">
    <text evidence="1">The sequence shown here is derived from an EMBL/GenBank/DDBJ whole genome shotgun (WGS) entry which is preliminary data.</text>
</comment>
<dbReference type="InterPro" id="IPR043136">
    <property type="entry name" value="B30.2/SPRY_sf"/>
</dbReference>
<dbReference type="STRING" id="1121015.GCA_000420545_02874"/>
<evidence type="ECO:0008006" key="3">
    <source>
        <dbReference type="Google" id="ProtNLM"/>
    </source>
</evidence>
<dbReference type="AlphaFoldDB" id="A0A091AT56"/>
<name>A0A091AT56_9GAMM</name>
<evidence type="ECO:0000313" key="1">
    <source>
        <dbReference type="EMBL" id="KFN42347.1"/>
    </source>
</evidence>
<gene>
    <name evidence="1" type="ORF">N789_14250</name>
</gene>
<accession>A0A091AT56</accession>
<organism evidence="1 2">
    <name type="scientific">Arenimonas oryziterrae DSM 21050 = YC6267</name>
    <dbReference type="NCBI Taxonomy" id="1121015"/>
    <lineage>
        <taxon>Bacteria</taxon>
        <taxon>Pseudomonadati</taxon>
        <taxon>Pseudomonadota</taxon>
        <taxon>Gammaproteobacteria</taxon>
        <taxon>Lysobacterales</taxon>
        <taxon>Lysobacteraceae</taxon>
        <taxon>Arenimonas</taxon>
    </lineage>
</organism>
<proteinExistence type="predicted"/>
<keyword evidence="2" id="KW-1185">Reference proteome</keyword>
<dbReference type="Gene3D" id="2.60.120.920">
    <property type="match status" value="1"/>
</dbReference>
<reference evidence="1 2" key="1">
    <citation type="submission" date="2013-09" db="EMBL/GenBank/DDBJ databases">
        <title>Genome sequencing of Arenimonas oryziterrae.</title>
        <authorList>
            <person name="Chen F."/>
            <person name="Wang G."/>
        </authorList>
    </citation>
    <scope>NUCLEOTIDE SEQUENCE [LARGE SCALE GENOMIC DNA]</scope>
    <source>
        <strain evidence="1 2">YC6267</strain>
    </source>
</reference>
<dbReference type="EMBL" id="AVCI01000011">
    <property type="protein sequence ID" value="KFN42347.1"/>
    <property type="molecule type" value="Genomic_DNA"/>
</dbReference>
<protein>
    <recommendedName>
        <fullName evidence="3">B30.2/SPRY domain-containing protein</fullName>
    </recommendedName>
</protein>
<evidence type="ECO:0000313" key="2">
    <source>
        <dbReference type="Proteomes" id="UP000029385"/>
    </source>
</evidence>